<feature type="non-terminal residue" evidence="1">
    <location>
        <position position="1"/>
    </location>
</feature>
<feature type="non-terminal residue" evidence="1">
    <location>
        <position position="285"/>
    </location>
</feature>
<protein>
    <submittedName>
        <fullName evidence="1">9364_t:CDS:1</fullName>
    </submittedName>
</protein>
<comment type="caution">
    <text evidence="1">The sequence shown here is derived from an EMBL/GenBank/DDBJ whole genome shotgun (WGS) entry which is preliminary data.</text>
</comment>
<evidence type="ECO:0000313" key="1">
    <source>
        <dbReference type="EMBL" id="CAG8722064.1"/>
    </source>
</evidence>
<reference evidence="1" key="1">
    <citation type="submission" date="2021-06" db="EMBL/GenBank/DDBJ databases">
        <authorList>
            <person name="Kallberg Y."/>
            <person name="Tangrot J."/>
            <person name="Rosling A."/>
        </authorList>
    </citation>
    <scope>NUCLEOTIDE SEQUENCE</scope>
    <source>
        <strain evidence="1">CL356</strain>
    </source>
</reference>
<proteinExistence type="predicted"/>
<dbReference type="Proteomes" id="UP000789525">
    <property type="component" value="Unassembled WGS sequence"/>
</dbReference>
<sequence>SDRELNIDATRTTTAKSSLHFSSSLLYADAIQSLGGGRVITESVRAERVLDLEDETHADPSWPMGMPSLVIARKPIQARPVNPSSHCRTPFSSPMSSSPPAEATVNDEYAKRGVLGKIWHPRPKPPGFAEGKVIPEVSASRPLEVADLWELDDARRSDHISPILEHNFYVRCPPEKRPRHLQEQDVFTPGKEKEKQPDLSAPNGDEGDVEAQKPLTKEEEKRRKKMYDESLVWALEKTFRYNFWMGGILQLIGEAYLHARYPVLYPKGPSIGKGIGLAIGLFAMQ</sequence>
<evidence type="ECO:0000313" key="2">
    <source>
        <dbReference type="Proteomes" id="UP000789525"/>
    </source>
</evidence>
<gene>
    <name evidence="1" type="ORF">ACOLOM_LOCUS11181</name>
</gene>
<name>A0ACA9PSY1_9GLOM</name>
<accession>A0ACA9PSY1</accession>
<dbReference type="EMBL" id="CAJVPT010039154">
    <property type="protein sequence ID" value="CAG8722064.1"/>
    <property type="molecule type" value="Genomic_DNA"/>
</dbReference>
<keyword evidence="2" id="KW-1185">Reference proteome</keyword>
<organism evidence="1 2">
    <name type="scientific">Acaulospora colombiana</name>
    <dbReference type="NCBI Taxonomy" id="27376"/>
    <lineage>
        <taxon>Eukaryota</taxon>
        <taxon>Fungi</taxon>
        <taxon>Fungi incertae sedis</taxon>
        <taxon>Mucoromycota</taxon>
        <taxon>Glomeromycotina</taxon>
        <taxon>Glomeromycetes</taxon>
        <taxon>Diversisporales</taxon>
        <taxon>Acaulosporaceae</taxon>
        <taxon>Acaulospora</taxon>
    </lineage>
</organism>